<keyword evidence="2" id="KW-1185">Reference proteome</keyword>
<evidence type="ECO:0000313" key="1">
    <source>
        <dbReference type="EMBL" id="AMU90402.1"/>
    </source>
</evidence>
<accession>A0AAC8Z236</accession>
<protein>
    <submittedName>
        <fullName evidence="1">Uncharacterized protein</fullName>
    </submittedName>
</protein>
<sequence>MTVPATWPRDIAAAGGAYWQLPQFNDEPLNCVFTVMDTDYTDADFEGGVRAAFEESSPVLKAFTFSTELVEGHTIVTFGLSESDIQDLREGTDPGANETLFWNLKVTPDGEPKRTWFAGEFILMGA</sequence>
<gene>
    <name evidence="1" type="ORF">ATM17_15355</name>
</gene>
<reference evidence="1 2" key="2">
    <citation type="journal article" date="2016" name="Genome Announc.">
        <title>Complete Genome Sequence of Sphingopyxis macrogoltabida Strain 203N (NBRC 111659), a Polyethylene Glycol Degrader.</title>
        <authorList>
            <person name="Ohtsubo Y."/>
            <person name="Nonoyama S."/>
            <person name="Nagata Y."/>
            <person name="Numata M."/>
            <person name="Tsuchikane K."/>
            <person name="Hosoyama A."/>
            <person name="Yamazoe A."/>
            <person name="Tsuda M."/>
            <person name="Fujita N."/>
            <person name="Kawai F."/>
        </authorList>
    </citation>
    <scope>NUCLEOTIDE SEQUENCE [LARGE SCALE GENOMIC DNA]</scope>
    <source>
        <strain evidence="1 2">203N</strain>
    </source>
</reference>
<evidence type="ECO:0000313" key="2">
    <source>
        <dbReference type="Proteomes" id="UP000076088"/>
    </source>
</evidence>
<dbReference type="Proteomes" id="UP000076088">
    <property type="component" value="Chromosome"/>
</dbReference>
<name>A0AAC8Z236_SPHMC</name>
<dbReference type="AlphaFoldDB" id="A0AAC8Z236"/>
<dbReference type="RefSeq" id="WP_054729224.1">
    <property type="nucleotide sequence ID" value="NZ_CP009429.1"/>
</dbReference>
<organism evidence="1 2">
    <name type="scientific">Sphingopyxis macrogoltabida</name>
    <name type="common">Sphingomonas macrogoltabidus</name>
    <dbReference type="NCBI Taxonomy" id="33050"/>
    <lineage>
        <taxon>Bacteria</taxon>
        <taxon>Pseudomonadati</taxon>
        <taxon>Pseudomonadota</taxon>
        <taxon>Alphaproteobacteria</taxon>
        <taxon>Sphingomonadales</taxon>
        <taxon>Sphingomonadaceae</taxon>
        <taxon>Sphingopyxis</taxon>
    </lineage>
</organism>
<proteinExistence type="predicted"/>
<dbReference type="EMBL" id="CP013344">
    <property type="protein sequence ID" value="AMU90402.1"/>
    <property type="molecule type" value="Genomic_DNA"/>
</dbReference>
<reference evidence="2" key="1">
    <citation type="submission" date="2015-11" db="EMBL/GenBank/DDBJ databases">
        <title>Complete genome sequence of a polyethylene-glycol degrader Sphingopyxis macrogoltabida 203N (NBRC 111659).</title>
        <authorList>
            <person name="Yoshiyuki O."/>
            <person name="Shouta N."/>
            <person name="Nagata Y."/>
            <person name="Numata M."/>
            <person name="Tsuchikane K."/>
            <person name="Hosoyama A."/>
            <person name="Yamazoe A."/>
            <person name="Tsuda M."/>
            <person name="Fujita N."/>
            <person name="Kawai F."/>
        </authorList>
    </citation>
    <scope>NUCLEOTIDE SEQUENCE [LARGE SCALE GENOMIC DNA]</scope>
    <source>
        <strain evidence="2">203N</strain>
    </source>
</reference>
<dbReference type="KEGG" id="smaz:LH19_14780"/>